<keyword evidence="1" id="KW-0805">Transcription regulation</keyword>
<dbReference type="EMBL" id="UGQL01000002">
    <property type="protein sequence ID" value="STZ69570.1"/>
    <property type="molecule type" value="Genomic_DNA"/>
</dbReference>
<keyword evidence="2 5" id="KW-0238">DNA-binding</keyword>
<accession>A0A378U525</accession>
<sequence>MKYDGKMKNIQVLTSQELFNLWNPTTIQQEGQIILSYCISGTASVTINTQAYNVTQGTLITLLPQSLVFTQQRSTDFECIHLVFNFQTIDEMILPTNYNFLSVLVQQPLLVLQQKDQALFESYLALFQQHLSIESIFKPDALRYLLYSLIAHINRVYQQEEQAMQPSSRKDRIVFQFYNLLHQHYLVEKSVRFYADQLKLTPKYLTTLIRQRTGKSISKVITELVIIKAKTYLTATELPIYQIAEQLHFADSTTFCRYFKTYVGQSPMQHRLAYR</sequence>
<dbReference type="InterPro" id="IPR003313">
    <property type="entry name" value="AraC-bd"/>
</dbReference>
<evidence type="ECO:0000313" key="6">
    <source>
        <dbReference type="Proteomes" id="UP000255024"/>
    </source>
</evidence>
<dbReference type="PANTHER" id="PTHR43280">
    <property type="entry name" value="ARAC-FAMILY TRANSCRIPTIONAL REGULATOR"/>
    <property type="match status" value="1"/>
</dbReference>
<dbReference type="InterPro" id="IPR037923">
    <property type="entry name" value="HTH-like"/>
</dbReference>
<evidence type="ECO:0000256" key="3">
    <source>
        <dbReference type="ARBA" id="ARBA00023163"/>
    </source>
</evidence>
<dbReference type="GO" id="GO:0003700">
    <property type="term" value="F:DNA-binding transcription factor activity"/>
    <property type="evidence" value="ECO:0007669"/>
    <property type="project" value="InterPro"/>
</dbReference>
<evidence type="ECO:0000256" key="2">
    <source>
        <dbReference type="ARBA" id="ARBA00023125"/>
    </source>
</evidence>
<dbReference type="Pfam" id="PF02311">
    <property type="entry name" value="AraC_binding"/>
    <property type="match status" value="1"/>
</dbReference>
<gene>
    <name evidence="5" type="ORF">NCTC11179_03079</name>
</gene>
<reference evidence="5 6" key="1">
    <citation type="submission" date="2018-06" db="EMBL/GenBank/DDBJ databases">
        <authorList>
            <consortium name="Pathogen Informatics"/>
            <person name="Doyle S."/>
        </authorList>
    </citation>
    <scope>NUCLEOTIDE SEQUENCE [LARGE SCALE GENOMIC DNA]</scope>
    <source>
        <strain evidence="5 6">NCTC11179</strain>
    </source>
</reference>
<evidence type="ECO:0000256" key="1">
    <source>
        <dbReference type="ARBA" id="ARBA00023015"/>
    </source>
</evidence>
<protein>
    <submittedName>
        <fullName evidence="5">DNA-binding transcriptional regulator AraC</fullName>
    </submittedName>
</protein>
<dbReference type="RefSeq" id="WP_236594081.1">
    <property type="nucleotide sequence ID" value="NZ_CP068107.1"/>
</dbReference>
<organism evidence="5 6">
    <name type="scientific">Myroides odoratus</name>
    <name type="common">Flavobacterium odoratum</name>
    <dbReference type="NCBI Taxonomy" id="256"/>
    <lineage>
        <taxon>Bacteria</taxon>
        <taxon>Pseudomonadati</taxon>
        <taxon>Bacteroidota</taxon>
        <taxon>Flavobacteriia</taxon>
        <taxon>Flavobacteriales</taxon>
        <taxon>Flavobacteriaceae</taxon>
        <taxon>Myroides</taxon>
    </lineage>
</organism>
<dbReference type="SMART" id="SM00342">
    <property type="entry name" value="HTH_ARAC"/>
    <property type="match status" value="1"/>
</dbReference>
<evidence type="ECO:0000313" key="5">
    <source>
        <dbReference type="EMBL" id="STZ69570.1"/>
    </source>
</evidence>
<dbReference type="Gene3D" id="1.10.10.60">
    <property type="entry name" value="Homeodomain-like"/>
    <property type="match status" value="1"/>
</dbReference>
<dbReference type="SUPFAM" id="SSF46689">
    <property type="entry name" value="Homeodomain-like"/>
    <property type="match status" value="1"/>
</dbReference>
<dbReference type="Proteomes" id="UP000255024">
    <property type="component" value="Unassembled WGS sequence"/>
</dbReference>
<dbReference type="Pfam" id="PF12833">
    <property type="entry name" value="HTH_18"/>
    <property type="match status" value="1"/>
</dbReference>
<dbReference type="AlphaFoldDB" id="A0A378U525"/>
<proteinExistence type="predicted"/>
<dbReference type="InterPro" id="IPR018060">
    <property type="entry name" value="HTH_AraC"/>
</dbReference>
<feature type="domain" description="HTH araC/xylS-type" evidence="4">
    <location>
        <begin position="175"/>
        <end position="273"/>
    </location>
</feature>
<dbReference type="PROSITE" id="PS01124">
    <property type="entry name" value="HTH_ARAC_FAMILY_2"/>
    <property type="match status" value="1"/>
</dbReference>
<keyword evidence="6" id="KW-1185">Reference proteome</keyword>
<keyword evidence="3" id="KW-0804">Transcription</keyword>
<evidence type="ECO:0000259" key="4">
    <source>
        <dbReference type="PROSITE" id="PS01124"/>
    </source>
</evidence>
<dbReference type="PANTHER" id="PTHR43280:SF32">
    <property type="entry name" value="TRANSCRIPTIONAL REGULATORY PROTEIN"/>
    <property type="match status" value="1"/>
</dbReference>
<dbReference type="SUPFAM" id="SSF51215">
    <property type="entry name" value="Regulatory protein AraC"/>
    <property type="match status" value="1"/>
</dbReference>
<name>A0A378U525_MYROD</name>
<dbReference type="InterPro" id="IPR009057">
    <property type="entry name" value="Homeodomain-like_sf"/>
</dbReference>
<dbReference type="GO" id="GO:0043565">
    <property type="term" value="F:sequence-specific DNA binding"/>
    <property type="evidence" value="ECO:0007669"/>
    <property type="project" value="InterPro"/>
</dbReference>